<dbReference type="EMBL" id="QGNZ01000006">
    <property type="protein sequence ID" value="PWS25927.1"/>
    <property type="molecule type" value="Genomic_DNA"/>
</dbReference>
<name>A0A317EIG9_9SPHI</name>
<keyword evidence="6" id="KW-1185">Reference proteome</keyword>
<proteinExistence type="predicted"/>
<dbReference type="Gene3D" id="3.90.580.10">
    <property type="entry name" value="Zinc finger, CHC2-type domain"/>
    <property type="match status" value="1"/>
</dbReference>
<dbReference type="GO" id="GO:0005737">
    <property type="term" value="C:cytoplasm"/>
    <property type="evidence" value="ECO:0007669"/>
    <property type="project" value="TreeGrafter"/>
</dbReference>
<feature type="domain" description="Zinc finger CHC2-type" evidence="4">
    <location>
        <begin position="46"/>
        <end position="97"/>
    </location>
</feature>
<dbReference type="InterPro" id="IPR002694">
    <property type="entry name" value="Znf_CHC2"/>
</dbReference>
<dbReference type="Pfam" id="PF01807">
    <property type="entry name" value="Zn_ribbon_DnaG"/>
    <property type="match status" value="1"/>
</dbReference>
<dbReference type="AlphaFoldDB" id="A0A317EIG9"/>
<dbReference type="Proteomes" id="UP000245379">
    <property type="component" value="Unassembled WGS sequence"/>
</dbReference>
<dbReference type="SMART" id="SM00400">
    <property type="entry name" value="ZnF_CHCC"/>
    <property type="match status" value="1"/>
</dbReference>
<evidence type="ECO:0000259" key="4">
    <source>
        <dbReference type="SMART" id="SM00400"/>
    </source>
</evidence>
<accession>A0A317EIG9</accession>
<keyword evidence="2" id="KW-0863">Zinc-finger</keyword>
<reference evidence="5 6" key="1">
    <citation type="submission" date="2018-05" db="EMBL/GenBank/DDBJ databases">
        <title>Pedobacter paludis sp. nov., isolated from wetland soil.</title>
        <authorList>
            <person name="Zhang Y."/>
            <person name="Wang G."/>
        </authorList>
    </citation>
    <scope>NUCLEOTIDE SEQUENCE [LARGE SCALE GENOMIC DNA]</scope>
    <source>
        <strain evidence="5 6">KCTC22721</strain>
    </source>
</reference>
<dbReference type="GO" id="GO:0003899">
    <property type="term" value="F:DNA-directed RNA polymerase activity"/>
    <property type="evidence" value="ECO:0007669"/>
    <property type="project" value="InterPro"/>
</dbReference>
<evidence type="ECO:0000256" key="1">
    <source>
        <dbReference type="ARBA" id="ARBA00022723"/>
    </source>
</evidence>
<sequence length="312" mass="35116">MAKINYAKLTDQASKIKAEVSLLDYFFKLEELGELRFDGKKGKEYFFGFHHQKTGSISVKEKDNLWYDHAKGEGGDIIKAVQLFENKSFVEAINRLDKNTDIVADAYQAFYKKNGETEYNVSITKVLDNVQHPALLNYLESRGLELKDVATAGKEVHWTNGKDNFFAIGFENKNGGYAVRSKLYKGNLNGGGISSFTIGANPQSIKMFEGSMDFSSYRNLNPKESFYAIVLNSTGNLTQKLSINVNEKSIEKDIPVHLYFDNGVGGKKATEKALEFIKLAEDKSSFYSEKGLGDINDFLVQQKQNNITQIKR</sequence>
<keyword evidence="1" id="KW-0479">Metal-binding</keyword>
<dbReference type="PANTHER" id="PTHR30313:SF2">
    <property type="entry name" value="DNA PRIMASE"/>
    <property type="match status" value="1"/>
</dbReference>
<dbReference type="PANTHER" id="PTHR30313">
    <property type="entry name" value="DNA PRIMASE"/>
    <property type="match status" value="1"/>
</dbReference>
<evidence type="ECO:0000256" key="3">
    <source>
        <dbReference type="ARBA" id="ARBA00022833"/>
    </source>
</evidence>
<evidence type="ECO:0000313" key="5">
    <source>
        <dbReference type="EMBL" id="PWS25927.1"/>
    </source>
</evidence>
<dbReference type="GO" id="GO:0006269">
    <property type="term" value="P:DNA replication, synthesis of primer"/>
    <property type="evidence" value="ECO:0007669"/>
    <property type="project" value="TreeGrafter"/>
</dbReference>
<evidence type="ECO:0000256" key="2">
    <source>
        <dbReference type="ARBA" id="ARBA00022771"/>
    </source>
</evidence>
<dbReference type="SUPFAM" id="SSF57783">
    <property type="entry name" value="Zinc beta-ribbon"/>
    <property type="match status" value="1"/>
</dbReference>
<dbReference type="OrthoDB" id="8536512at2"/>
<dbReference type="InterPro" id="IPR036977">
    <property type="entry name" value="DNA_primase_Znf_CHC2"/>
</dbReference>
<evidence type="ECO:0000313" key="6">
    <source>
        <dbReference type="Proteomes" id="UP000245379"/>
    </source>
</evidence>
<dbReference type="RefSeq" id="WP_109927448.1">
    <property type="nucleotide sequence ID" value="NZ_QGNZ01000006.1"/>
</dbReference>
<dbReference type="GO" id="GO:0003677">
    <property type="term" value="F:DNA binding"/>
    <property type="evidence" value="ECO:0007669"/>
    <property type="project" value="InterPro"/>
</dbReference>
<organism evidence="5 6">
    <name type="scientific">Pedobacter yonginense</name>
    <dbReference type="NCBI Taxonomy" id="651869"/>
    <lineage>
        <taxon>Bacteria</taxon>
        <taxon>Pseudomonadati</taxon>
        <taxon>Bacteroidota</taxon>
        <taxon>Sphingobacteriia</taxon>
        <taxon>Sphingobacteriales</taxon>
        <taxon>Sphingobacteriaceae</taxon>
        <taxon>Pedobacter</taxon>
    </lineage>
</organism>
<dbReference type="InterPro" id="IPR050219">
    <property type="entry name" value="DnaG_primase"/>
</dbReference>
<dbReference type="Gene3D" id="3.40.1360.10">
    <property type="match status" value="1"/>
</dbReference>
<protein>
    <recommendedName>
        <fullName evidence="4">Zinc finger CHC2-type domain-containing protein</fullName>
    </recommendedName>
</protein>
<keyword evidence="3" id="KW-0862">Zinc</keyword>
<gene>
    <name evidence="5" type="ORF">DHW03_19025</name>
</gene>
<dbReference type="GO" id="GO:0008270">
    <property type="term" value="F:zinc ion binding"/>
    <property type="evidence" value="ECO:0007669"/>
    <property type="project" value="UniProtKB-KW"/>
</dbReference>
<comment type="caution">
    <text evidence="5">The sequence shown here is derived from an EMBL/GenBank/DDBJ whole genome shotgun (WGS) entry which is preliminary data.</text>
</comment>
<dbReference type="Pfam" id="PF13155">
    <property type="entry name" value="Toprim_2"/>
    <property type="match status" value="1"/>
</dbReference>